<dbReference type="STRING" id="3708.A0A078JF21"/>
<gene>
    <name evidence="2" type="primary">BnaCnng49930D</name>
    <name evidence="1" type="ORF">DARMORV10_C09P66250.1</name>
    <name evidence="2" type="ORF">GSBRNA2T00052285001</name>
</gene>
<organism evidence="2 3">
    <name type="scientific">Brassica napus</name>
    <name type="common">Rape</name>
    <dbReference type="NCBI Taxonomy" id="3708"/>
    <lineage>
        <taxon>Eukaryota</taxon>
        <taxon>Viridiplantae</taxon>
        <taxon>Streptophyta</taxon>
        <taxon>Embryophyta</taxon>
        <taxon>Tracheophyta</taxon>
        <taxon>Spermatophyta</taxon>
        <taxon>Magnoliopsida</taxon>
        <taxon>eudicotyledons</taxon>
        <taxon>Gunneridae</taxon>
        <taxon>Pentapetalae</taxon>
        <taxon>rosids</taxon>
        <taxon>malvids</taxon>
        <taxon>Brassicales</taxon>
        <taxon>Brassicaceae</taxon>
        <taxon>Brassiceae</taxon>
        <taxon>Brassica</taxon>
    </lineage>
</organism>
<evidence type="ECO:0000313" key="2">
    <source>
        <dbReference type="EMBL" id="CDY66198.1"/>
    </source>
</evidence>
<keyword evidence="3" id="KW-1185">Reference proteome</keyword>
<reference evidence="2 3" key="1">
    <citation type="journal article" date="2014" name="Science">
        <title>Plant genetics. Early allopolyploid evolution in the post-Neolithic Brassica napus oilseed genome.</title>
        <authorList>
            <person name="Chalhoub B."/>
            <person name="Denoeud F."/>
            <person name="Liu S."/>
            <person name="Parkin I.A."/>
            <person name="Tang H."/>
            <person name="Wang X."/>
            <person name="Chiquet J."/>
            <person name="Belcram H."/>
            <person name="Tong C."/>
            <person name="Samans B."/>
            <person name="Correa M."/>
            <person name="Da Silva C."/>
            <person name="Just J."/>
            <person name="Falentin C."/>
            <person name="Koh C.S."/>
            <person name="Le Clainche I."/>
            <person name="Bernard M."/>
            <person name="Bento P."/>
            <person name="Noel B."/>
            <person name="Labadie K."/>
            <person name="Alberti A."/>
            <person name="Charles M."/>
            <person name="Arnaud D."/>
            <person name="Guo H."/>
            <person name="Daviaud C."/>
            <person name="Alamery S."/>
            <person name="Jabbari K."/>
            <person name="Zhao M."/>
            <person name="Edger P.P."/>
            <person name="Chelaifa H."/>
            <person name="Tack D."/>
            <person name="Lassalle G."/>
            <person name="Mestiri I."/>
            <person name="Schnel N."/>
            <person name="Le Paslier M.C."/>
            <person name="Fan G."/>
            <person name="Renault V."/>
            <person name="Bayer P.E."/>
            <person name="Golicz A.A."/>
            <person name="Manoli S."/>
            <person name="Lee T.H."/>
            <person name="Thi V.H."/>
            <person name="Chalabi S."/>
            <person name="Hu Q."/>
            <person name="Fan C."/>
            <person name="Tollenaere R."/>
            <person name="Lu Y."/>
            <person name="Battail C."/>
            <person name="Shen J."/>
            <person name="Sidebottom C.H."/>
            <person name="Wang X."/>
            <person name="Canaguier A."/>
            <person name="Chauveau A."/>
            <person name="Berard A."/>
            <person name="Deniot G."/>
            <person name="Guan M."/>
            <person name="Liu Z."/>
            <person name="Sun F."/>
            <person name="Lim Y.P."/>
            <person name="Lyons E."/>
            <person name="Town C.D."/>
            <person name="Bancroft I."/>
            <person name="Wang X."/>
            <person name="Meng J."/>
            <person name="Ma J."/>
            <person name="Pires J.C."/>
            <person name="King G.J."/>
            <person name="Brunel D."/>
            <person name="Delourme R."/>
            <person name="Renard M."/>
            <person name="Aury J.M."/>
            <person name="Adams K.L."/>
            <person name="Batley J."/>
            <person name="Snowdon R.J."/>
            <person name="Tost J."/>
            <person name="Edwards D."/>
            <person name="Zhou Y."/>
            <person name="Hua W."/>
            <person name="Sharpe A.G."/>
            <person name="Paterson A.H."/>
            <person name="Guan C."/>
            <person name="Wincker P."/>
        </authorList>
    </citation>
    <scope>NUCLEOTIDE SEQUENCE [LARGE SCALE GENOMIC DNA]</scope>
    <source>
        <strain evidence="3">cv. Darmor-bzh</strain>
    </source>
</reference>
<dbReference type="Proteomes" id="UP001295469">
    <property type="component" value="Chromosome C09"/>
</dbReference>
<name>A0A078JF21_BRANA</name>
<proteinExistence type="predicted"/>
<dbReference type="EMBL" id="HG994373">
    <property type="protein sequence ID" value="CAF1787571.1"/>
    <property type="molecule type" value="Genomic_DNA"/>
</dbReference>
<dbReference type="EMBL" id="LK035139">
    <property type="protein sequence ID" value="CDY66198.1"/>
    <property type="molecule type" value="Genomic_DNA"/>
</dbReference>
<accession>A0A078JF21</accession>
<dbReference type="Proteomes" id="UP000028999">
    <property type="component" value="Unassembled WGS sequence"/>
</dbReference>
<sequence>MFFSKDLPSPTSIFTAYASMAGYMMMIRSVAHELIPAPIQDFIYSSLRSLFHRSELSLHQDQLLLAMTRNRSILVIEDIDCASLRFGSKLTEPNRTEINTNQTFVLVYLIGIFLLFRDP</sequence>
<evidence type="ECO:0000313" key="3">
    <source>
        <dbReference type="Proteomes" id="UP000028999"/>
    </source>
</evidence>
<protein>
    <submittedName>
        <fullName evidence="1">(rape) hypothetical protein</fullName>
    </submittedName>
    <submittedName>
        <fullName evidence="2">BnaCnng49930D protein</fullName>
    </submittedName>
</protein>
<reference evidence="1" key="3">
    <citation type="submission" date="2021-01" db="EMBL/GenBank/DDBJ databases">
        <authorList>
            <consortium name="Genoscope - CEA"/>
            <person name="William W."/>
        </authorList>
    </citation>
    <scope>NUCLEOTIDE SEQUENCE</scope>
</reference>
<dbReference type="AlphaFoldDB" id="A0A078JF21"/>
<dbReference type="PaxDb" id="3708-A0A078JF21"/>
<evidence type="ECO:0000313" key="1">
    <source>
        <dbReference type="EMBL" id="CAF1787571.1"/>
    </source>
</evidence>
<dbReference type="Gramene" id="CDY66198">
    <property type="protein sequence ID" value="CDY66198"/>
    <property type="gene ID" value="GSBRNA2T00052285001"/>
</dbReference>
<reference evidence="2" key="2">
    <citation type="submission" date="2014-06" db="EMBL/GenBank/DDBJ databases">
        <authorList>
            <person name="Genoscope - CEA"/>
        </authorList>
    </citation>
    <scope>NUCLEOTIDE SEQUENCE</scope>
</reference>